<protein>
    <recommendedName>
        <fullName evidence="6">Protein phosphatase 1 regulatory subunit 7</fullName>
    </recommendedName>
</protein>
<evidence type="ECO:0000313" key="5">
    <source>
        <dbReference type="Proteomes" id="UP001151582"/>
    </source>
</evidence>
<dbReference type="PROSITE" id="PS51450">
    <property type="entry name" value="LRR"/>
    <property type="match status" value="3"/>
</dbReference>
<sequence length="328" mass="37293">MRITAAALSQFQSVPLGEVQTLDLSNKNIDYIADISNCIDLRKLNLSKNALASTEAIQGILDLTSLTWLNLAHNQLPKCDVIRYMSRLTVLNISHNQLNRVPLTITSCPDIKALILNHNQIVAVEHVGDLPQLATLVLSHNRIETLPPLKRNTALIKLSVAHNAIRTIPDFSHLTQLKELRLNDNKIMAIPDTLGKCLALEILDLGNNFISEWGEITKLAVLKRLVNLNLKGNSLCDHPNYRDLVLQHLPHLRILDGVRFDPKFLQRKQKRFEQQRETTTTKRQAPVEEGSTSPSDAGKKHRRPRDTSERSRPYPRKGFTYRKPKRQY</sequence>
<dbReference type="OrthoDB" id="1517790at2759"/>
<organism evidence="4 5">
    <name type="scientific">Dimargaris verticillata</name>
    <dbReference type="NCBI Taxonomy" id="2761393"/>
    <lineage>
        <taxon>Eukaryota</taxon>
        <taxon>Fungi</taxon>
        <taxon>Fungi incertae sedis</taxon>
        <taxon>Zoopagomycota</taxon>
        <taxon>Kickxellomycotina</taxon>
        <taxon>Dimargaritomycetes</taxon>
        <taxon>Dimargaritales</taxon>
        <taxon>Dimargaritaceae</taxon>
        <taxon>Dimargaris</taxon>
    </lineage>
</organism>
<accession>A0A9W8E9U2</accession>
<dbReference type="Pfam" id="PF14580">
    <property type="entry name" value="LRR_9"/>
    <property type="match status" value="1"/>
</dbReference>
<dbReference type="SMART" id="SM00369">
    <property type="entry name" value="LRR_TYP"/>
    <property type="match status" value="3"/>
</dbReference>
<feature type="compositionally biased region" description="Basic and acidic residues" evidence="3">
    <location>
        <begin position="271"/>
        <end position="280"/>
    </location>
</feature>
<dbReference type="InterPro" id="IPR032675">
    <property type="entry name" value="LRR_dom_sf"/>
</dbReference>
<dbReference type="AlphaFoldDB" id="A0A9W8E9U2"/>
<evidence type="ECO:0008006" key="6">
    <source>
        <dbReference type="Google" id="ProtNLM"/>
    </source>
</evidence>
<evidence type="ECO:0000313" key="4">
    <source>
        <dbReference type="EMBL" id="KAJ1980018.1"/>
    </source>
</evidence>
<proteinExistence type="predicted"/>
<dbReference type="Proteomes" id="UP001151582">
    <property type="component" value="Unassembled WGS sequence"/>
</dbReference>
<dbReference type="GO" id="GO:0005737">
    <property type="term" value="C:cytoplasm"/>
    <property type="evidence" value="ECO:0007669"/>
    <property type="project" value="TreeGrafter"/>
</dbReference>
<keyword evidence="1" id="KW-0433">Leucine-rich repeat</keyword>
<name>A0A9W8E9U2_9FUNG</name>
<dbReference type="InterPro" id="IPR003591">
    <property type="entry name" value="Leu-rich_rpt_typical-subtyp"/>
</dbReference>
<reference evidence="4" key="1">
    <citation type="submission" date="2022-07" db="EMBL/GenBank/DDBJ databases">
        <title>Phylogenomic reconstructions and comparative analyses of Kickxellomycotina fungi.</title>
        <authorList>
            <person name="Reynolds N.K."/>
            <person name="Stajich J.E."/>
            <person name="Barry K."/>
            <person name="Grigoriev I.V."/>
            <person name="Crous P."/>
            <person name="Smith M.E."/>
        </authorList>
    </citation>
    <scope>NUCLEOTIDE SEQUENCE</scope>
    <source>
        <strain evidence="4">RSA 567</strain>
    </source>
</reference>
<comment type="caution">
    <text evidence="4">The sequence shown here is derived from an EMBL/GenBank/DDBJ whole genome shotgun (WGS) entry which is preliminary data.</text>
</comment>
<feature type="compositionally biased region" description="Basic residues" evidence="3">
    <location>
        <begin position="313"/>
        <end position="328"/>
    </location>
</feature>
<evidence type="ECO:0000256" key="3">
    <source>
        <dbReference type="SAM" id="MobiDB-lite"/>
    </source>
</evidence>
<dbReference type="Gene3D" id="3.80.10.10">
    <property type="entry name" value="Ribonuclease Inhibitor"/>
    <property type="match status" value="2"/>
</dbReference>
<evidence type="ECO:0000256" key="1">
    <source>
        <dbReference type="ARBA" id="ARBA00022614"/>
    </source>
</evidence>
<dbReference type="SUPFAM" id="SSF52058">
    <property type="entry name" value="L domain-like"/>
    <property type="match status" value="1"/>
</dbReference>
<dbReference type="PANTHER" id="PTHR15454">
    <property type="entry name" value="NISCHARIN RELATED"/>
    <property type="match status" value="1"/>
</dbReference>
<feature type="region of interest" description="Disordered" evidence="3">
    <location>
        <begin position="270"/>
        <end position="328"/>
    </location>
</feature>
<dbReference type="Pfam" id="PF00560">
    <property type="entry name" value="LRR_1"/>
    <property type="match status" value="1"/>
</dbReference>
<evidence type="ECO:0000256" key="2">
    <source>
        <dbReference type="ARBA" id="ARBA00022737"/>
    </source>
</evidence>
<dbReference type="InterPro" id="IPR001611">
    <property type="entry name" value="Leu-rich_rpt"/>
</dbReference>
<dbReference type="EMBL" id="JANBQB010000188">
    <property type="protein sequence ID" value="KAJ1980018.1"/>
    <property type="molecule type" value="Genomic_DNA"/>
</dbReference>
<keyword evidence="2" id="KW-0677">Repeat</keyword>
<gene>
    <name evidence="4" type="ORF">H4R34_002613</name>
</gene>
<keyword evidence="5" id="KW-1185">Reference proteome</keyword>